<protein>
    <recommendedName>
        <fullName evidence="4">DUF308 domain-containing protein</fullName>
    </recommendedName>
</protein>
<dbReference type="EMBL" id="JBHLZY010000014">
    <property type="protein sequence ID" value="MFB9769464.1"/>
    <property type="molecule type" value="Genomic_DNA"/>
</dbReference>
<evidence type="ECO:0008006" key="4">
    <source>
        <dbReference type="Google" id="ProtNLM"/>
    </source>
</evidence>
<comment type="caution">
    <text evidence="2">The sequence shown here is derived from an EMBL/GenBank/DDBJ whole genome shotgun (WGS) entry which is preliminary data.</text>
</comment>
<evidence type="ECO:0000313" key="2">
    <source>
        <dbReference type="EMBL" id="MFB9769464.1"/>
    </source>
</evidence>
<keyword evidence="3" id="KW-1185">Reference proteome</keyword>
<accession>A0ABV5WTI7</accession>
<dbReference type="Proteomes" id="UP001589691">
    <property type="component" value="Unassembled WGS sequence"/>
</dbReference>
<sequence>MLFLAIMGFIIFLLALFSVISAHQSGGGWKFLATVTVLSALVTIYAVIKLPYWPYNQKKASSSATTSQQSVSSSKTTSSSAKIGSSQVIFNEDSQKRANATLKLKEKSILSQLQSNYEKIGEVSFDREAKTFTIKPTNKDYVKSLNIIKKYPDDNQKAIDTITNNFKQLSSSIKKNLAAGYTVQLQRPDQATLLLKVRDGQVLDNQLGK</sequence>
<evidence type="ECO:0000313" key="3">
    <source>
        <dbReference type="Proteomes" id="UP001589691"/>
    </source>
</evidence>
<evidence type="ECO:0000256" key="1">
    <source>
        <dbReference type="SAM" id="Phobius"/>
    </source>
</evidence>
<reference evidence="2 3" key="1">
    <citation type="submission" date="2024-09" db="EMBL/GenBank/DDBJ databases">
        <authorList>
            <person name="Sun Q."/>
            <person name="Mori K."/>
        </authorList>
    </citation>
    <scope>NUCLEOTIDE SEQUENCE [LARGE SCALE GENOMIC DNA]</scope>
    <source>
        <strain evidence="2 3">TBRC 4576</strain>
    </source>
</reference>
<proteinExistence type="predicted"/>
<keyword evidence="1" id="KW-1133">Transmembrane helix</keyword>
<keyword evidence="1" id="KW-0812">Transmembrane</keyword>
<name>A0ABV5WTI7_9LACO</name>
<gene>
    <name evidence="2" type="ORF">ACFFLI_06140</name>
</gene>
<keyword evidence="1" id="KW-0472">Membrane</keyword>
<feature type="transmembrane region" description="Helical" evidence="1">
    <location>
        <begin position="32"/>
        <end position="52"/>
    </location>
</feature>
<dbReference type="RefSeq" id="WP_137643769.1">
    <property type="nucleotide sequence ID" value="NZ_BJEA01000028.1"/>
</dbReference>
<organism evidence="2 3">
    <name type="scientific">Lactiplantibacillus modestisalitolerans</name>
    <dbReference type="NCBI Taxonomy" id="1457219"/>
    <lineage>
        <taxon>Bacteria</taxon>
        <taxon>Bacillati</taxon>
        <taxon>Bacillota</taxon>
        <taxon>Bacilli</taxon>
        <taxon>Lactobacillales</taxon>
        <taxon>Lactobacillaceae</taxon>
        <taxon>Lactiplantibacillus</taxon>
    </lineage>
</organism>